<dbReference type="PANTHER" id="PTHR10794">
    <property type="entry name" value="ABHYDROLASE DOMAIN-CONTAINING PROTEIN"/>
    <property type="match status" value="1"/>
</dbReference>
<reference evidence="6" key="1">
    <citation type="submission" date="2020-09" db="EMBL/GenBank/DDBJ databases">
        <title>A novel bacterium of genus Neiella, isolated from South China Sea.</title>
        <authorList>
            <person name="Huang H."/>
            <person name="Mo K."/>
            <person name="Hu Y."/>
        </authorList>
    </citation>
    <scope>NUCLEOTIDE SEQUENCE</scope>
    <source>
        <strain evidence="6">HB171785</strain>
    </source>
</reference>
<dbReference type="Proteomes" id="UP000638014">
    <property type="component" value="Unassembled WGS sequence"/>
</dbReference>
<dbReference type="Gene3D" id="3.40.50.1820">
    <property type="entry name" value="alpha/beta hydrolase"/>
    <property type="match status" value="1"/>
</dbReference>
<evidence type="ECO:0000256" key="4">
    <source>
        <dbReference type="PIRSR" id="PIRSR005211-1"/>
    </source>
</evidence>
<dbReference type="NCBIfam" id="NF008218">
    <property type="entry name" value="PRK10985.1"/>
    <property type="match status" value="1"/>
</dbReference>
<dbReference type="Pfam" id="PF00561">
    <property type="entry name" value="Abhydrolase_1"/>
    <property type="match status" value="1"/>
</dbReference>
<dbReference type="PIRSF" id="PIRSF005211">
    <property type="entry name" value="Ab_hydro_YheT"/>
    <property type="match status" value="1"/>
</dbReference>
<protein>
    <submittedName>
        <fullName evidence="6">Hydrolase</fullName>
    </submittedName>
</protein>
<feature type="active site" description="Charge relay system" evidence="4">
    <location>
        <position position="295"/>
    </location>
</feature>
<dbReference type="RefSeq" id="WP_191146011.1">
    <property type="nucleotide sequence ID" value="NZ_JACXAF010000025.1"/>
</dbReference>
<comment type="similarity">
    <text evidence="1">Belongs to the AB hydrolase superfamily. AB hydrolase 4 family.</text>
</comment>
<gene>
    <name evidence="6" type="ORF">IC617_16070</name>
</gene>
<accession>A0A8J6UJQ1</accession>
<dbReference type="InterPro" id="IPR000952">
    <property type="entry name" value="AB_hydrolase_4_CS"/>
</dbReference>
<dbReference type="InterPro" id="IPR000073">
    <property type="entry name" value="AB_hydrolase_1"/>
</dbReference>
<dbReference type="InterPro" id="IPR012020">
    <property type="entry name" value="ABHD4"/>
</dbReference>
<keyword evidence="3 6" id="KW-0378">Hydrolase</keyword>
<dbReference type="SUPFAM" id="SSF53474">
    <property type="entry name" value="alpha/beta-Hydrolases"/>
    <property type="match status" value="1"/>
</dbReference>
<feature type="active site" description="Charge relay system" evidence="4">
    <location>
        <position position="138"/>
    </location>
</feature>
<evidence type="ECO:0000256" key="2">
    <source>
        <dbReference type="ARBA" id="ARBA00022487"/>
    </source>
</evidence>
<comment type="caution">
    <text evidence="6">The sequence shown here is derived from an EMBL/GenBank/DDBJ whole genome shotgun (WGS) entry which is preliminary data.</text>
</comment>
<keyword evidence="7" id="KW-1185">Reference proteome</keyword>
<dbReference type="InterPro" id="IPR050960">
    <property type="entry name" value="AB_hydrolase_4_sf"/>
</dbReference>
<evidence type="ECO:0000313" key="6">
    <source>
        <dbReference type="EMBL" id="MBD1390948.1"/>
    </source>
</evidence>
<dbReference type="PANTHER" id="PTHR10794:SF94">
    <property type="entry name" value="ESTERASE YHET-RELATED"/>
    <property type="match status" value="1"/>
</dbReference>
<dbReference type="AlphaFoldDB" id="A0A8J6UJQ1"/>
<name>A0A8J6UJQ1_9GAMM</name>
<dbReference type="GO" id="GO:0034338">
    <property type="term" value="F:short-chain carboxylesterase activity"/>
    <property type="evidence" value="ECO:0007669"/>
    <property type="project" value="TreeGrafter"/>
</dbReference>
<evidence type="ECO:0000256" key="1">
    <source>
        <dbReference type="ARBA" id="ARBA00010884"/>
    </source>
</evidence>
<dbReference type="InterPro" id="IPR029058">
    <property type="entry name" value="AB_hydrolase_fold"/>
</dbReference>
<dbReference type="EMBL" id="JACXAF010000025">
    <property type="protein sequence ID" value="MBD1390948.1"/>
    <property type="molecule type" value="Genomic_DNA"/>
</dbReference>
<keyword evidence="2" id="KW-0719">Serine esterase</keyword>
<evidence type="ECO:0000259" key="5">
    <source>
        <dbReference type="Pfam" id="PF00561"/>
    </source>
</evidence>
<evidence type="ECO:0000313" key="7">
    <source>
        <dbReference type="Proteomes" id="UP000638014"/>
    </source>
</evidence>
<evidence type="ECO:0000256" key="3">
    <source>
        <dbReference type="ARBA" id="ARBA00022801"/>
    </source>
</evidence>
<feature type="active site" description="Charge relay system" evidence="4">
    <location>
        <position position="267"/>
    </location>
</feature>
<proteinExistence type="inferred from homology"/>
<feature type="domain" description="AB hydrolase-1" evidence="5">
    <location>
        <begin position="59"/>
        <end position="301"/>
    </location>
</feature>
<sequence length="322" mass="36656">MNPFCPPLLLRNRHLQTMWSRLKPRRHKAQWLVQQIPAVDGELLTLQWLQQPNQTHAGIVLLIHGLEGSATSDYIVGMADALLGHGFAPVVMEFRGCGEAPNTTERAYHSGEISDLETVLKQLQQQYPAQPIDAVGFSLGGNVLARYLGTHRQHSVINKAVIISAPLDLAACANQMTHWTARIYQRHLLQSLIAKTIAKRHQVNWQSFALPSDSELRKMNTFWQFDDRVTAPLHGFKDAHDYYRQCSGKQYLSDITQPTLIIHANDDPFMNRDVIPKLSELPKNINYLLSQHGGHVGFITGSWRRPVYWLEHTVPKWLKRAD</sequence>
<organism evidence="6 7">
    <name type="scientific">Neiella litorisoli</name>
    <dbReference type="NCBI Taxonomy" id="2771431"/>
    <lineage>
        <taxon>Bacteria</taxon>
        <taxon>Pseudomonadati</taxon>
        <taxon>Pseudomonadota</taxon>
        <taxon>Gammaproteobacteria</taxon>
        <taxon>Alteromonadales</taxon>
        <taxon>Echinimonadaceae</taxon>
        <taxon>Neiella</taxon>
    </lineage>
</organism>
<dbReference type="GO" id="GO:0047372">
    <property type="term" value="F:monoacylglycerol lipase activity"/>
    <property type="evidence" value="ECO:0007669"/>
    <property type="project" value="TreeGrafter"/>
</dbReference>
<dbReference type="PROSITE" id="PS01133">
    <property type="entry name" value="UPF0017"/>
    <property type="match status" value="1"/>
</dbReference>